<comment type="caution">
    <text evidence="5">The sequence shown here is derived from an EMBL/GenBank/DDBJ whole genome shotgun (WGS) entry which is preliminary data.</text>
</comment>
<dbReference type="Gene3D" id="2.60.40.10">
    <property type="entry name" value="Immunoglobulins"/>
    <property type="match status" value="2"/>
</dbReference>
<evidence type="ECO:0000259" key="3">
    <source>
        <dbReference type="Pfam" id="PF01108"/>
    </source>
</evidence>
<dbReference type="PANTHER" id="PTHR20859:SF86">
    <property type="entry name" value="INTERLEUKIN-20 RECEPTOR SUBUNIT ALPHA"/>
    <property type="match status" value="1"/>
</dbReference>
<evidence type="ECO:0000313" key="5">
    <source>
        <dbReference type="EMBL" id="KAI2652423.1"/>
    </source>
</evidence>
<dbReference type="InterPro" id="IPR015373">
    <property type="entry name" value="Interferon/interleukin_rcp_dom"/>
</dbReference>
<dbReference type="Proteomes" id="UP000830375">
    <property type="component" value="Unassembled WGS sequence"/>
</dbReference>
<sequence>MLNMVFVHKNLRNVMQICFIVASAVEGPPEPRNVHFYSENLRNIVRWTPGEGSPSDTVYTVEYAIYGDEEENSTAQVRWSRVKHCTSIAQNECDVSQETFSLEDDYYARVRAVSANAHKSLAAVELINLCHAAILGAPLVELTVLQNYVNVIIKGPFRWRTKKVQKDTMEDLCNIFPHMIYSVSVFSSRSDHTKYMRLKNGNLTLGPVDFSTQICVVVQAQSETHPLAYKPSERVCVETPKGTTTNPTPSAHGRFLSFHFQIVRRADPFRDQLLAAMLGGVLPSALCLCVLTVLGGLIHCYITDHRQKLPKSVQVEEMSEKLHTLLPQMPPTVIVNMIKIGKESALLGPAALPQLMSCDDLTASDVQAQLMNTDPQPAACYAQQVAPPAASAPPLADLQDEDSLSVDSELQPWPQEPQHIEAGDYGIVVPASFEPPVRREAESSPYRTQGHTVQPVDACEDELDDEDQTQIFLDWSPETRELKIPLMGLLGREDEAQVQTEAVTLLPNVILRQSSEDSGESEDDFTKMERDWGLIIHSSPD</sequence>
<dbReference type="InterPro" id="IPR050650">
    <property type="entry name" value="Type-II_Cytokine-TF_Rcpt"/>
</dbReference>
<keyword evidence="2" id="KW-1133">Transmembrane helix</keyword>
<organism evidence="5 6">
    <name type="scientific">Labeo rohita</name>
    <name type="common">Indian major carp</name>
    <name type="synonym">Cyprinus rohita</name>
    <dbReference type="NCBI Taxonomy" id="84645"/>
    <lineage>
        <taxon>Eukaryota</taxon>
        <taxon>Metazoa</taxon>
        <taxon>Chordata</taxon>
        <taxon>Craniata</taxon>
        <taxon>Vertebrata</taxon>
        <taxon>Euteleostomi</taxon>
        <taxon>Actinopterygii</taxon>
        <taxon>Neopterygii</taxon>
        <taxon>Teleostei</taxon>
        <taxon>Ostariophysi</taxon>
        <taxon>Cypriniformes</taxon>
        <taxon>Cyprinidae</taxon>
        <taxon>Labeoninae</taxon>
        <taxon>Labeonini</taxon>
        <taxon>Labeo</taxon>
    </lineage>
</organism>
<dbReference type="Pfam" id="PF09294">
    <property type="entry name" value="Interfer-bind"/>
    <property type="match status" value="1"/>
</dbReference>
<reference evidence="5 6" key="1">
    <citation type="submission" date="2022-01" db="EMBL/GenBank/DDBJ databases">
        <title>A high-quality chromosome-level genome assembly of rohu carp, Labeo rohita.</title>
        <authorList>
            <person name="Arick M.A. II"/>
            <person name="Hsu C.-Y."/>
            <person name="Magbanua Z."/>
            <person name="Pechanova O."/>
            <person name="Grover C."/>
            <person name="Miller E."/>
            <person name="Thrash A."/>
            <person name="Ezzel L."/>
            <person name="Alam S."/>
            <person name="Benzie J."/>
            <person name="Hamilton M."/>
            <person name="Karsi A."/>
            <person name="Lawrence M.L."/>
            <person name="Peterson D.G."/>
        </authorList>
    </citation>
    <scope>NUCLEOTIDE SEQUENCE [LARGE SCALE GENOMIC DNA]</scope>
    <source>
        <strain evidence="6">BAU-BD-2019</strain>
        <tissue evidence="5">Blood</tissue>
    </source>
</reference>
<feature type="region of interest" description="Disordered" evidence="1">
    <location>
        <begin position="514"/>
        <end position="541"/>
    </location>
</feature>
<dbReference type="PANTHER" id="PTHR20859">
    <property type="entry name" value="INTERFERON/INTERLEUKIN RECEPTOR"/>
    <property type="match status" value="1"/>
</dbReference>
<dbReference type="InterPro" id="IPR036116">
    <property type="entry name" value="FN3_sf"/>
</dbReference>
<name>A0ABQ8LRX9_LABRO</name>
<feature type="domain" description="Interferon/interleukin receptor" evidence="4">
    <location>
        <begin position="134"/>
        <end position="240"/>
    </location>
</feature>
<protein>
    <submittedName>
        <fullName evidence="5">Interleukin-20 receptor subunit alpha</fullName>
    </submittedName>
</protein>
<keyword evidence="5" id="KW-0675">Receptor</keyword>
<evidence type="ECO:0000256" key="2">
    <source>
        <dbReference type="SAM" id="Phobius"/>
    </source>
</evidence>
<dbReference type="Pfam" id="PF01108">
    <property type="entry name" value="Tissue_fac"/>
    <property type="match status" value="1"/>
</dbReference>
<feature type="region of interest" description="Disordered" evidence="1">
    <location>
        <begin position="390"/>
        <end position="410"/>
    </location>
</feature>
<keyword evidence="2" id="KW-0812">Transmembrane</keyword>
<dbReference type="InterPro" id="IPR003961">
    <property type="entry name" value="FN3_dom"/>
</dbReference>
<keyword evidence="2" id="KW-0472">Membrane</keyword>
<accession>A0ABQ8LRX9</accession>
<dbReference type="EMBL" id="JACTAM010000020">
    <property type="protein sequence ID" value="KAI2652423.1"/>
    <property type="molecule type" value="Genomic_DNA"/>
</dbReference>
<dbReference type="InterPro" id="IPR013783">
    <property type="entry name" value="Ig-like_fold"/>
</dbReference>
<feature type="transmembrane region" description="Helical" evidence="2">
    <location>
        <begin position="273"/>
        <end position="302"/>
    </location>
</feature>
<evidence type="ECO:0000259" key="4">
    <source>
        <dbReference type="Pfam" id="PF09294"/>
    </source>
</evidence>
<keyword evidence="6" id="KW-1185">Reference proteome</keyword>
<feature type="domain" description="Fibronectin type-III" evidence="3">
    <location>
        <begin position="17"/>
        <end position="119"/>
    </location>
</feature>
<evidence type="ECO:0000256" key="1">
    <source>
        <dbReference type="SAM" id="MobiDB-lite"/>
    </source>
</evidence>
<dbReference type="SUPFAM" id="SSF49265">
    <property type="entry name" value="Fibronectin type III"/>
    <property type="match status" value="2"/>
</dbReference>
<evidence type="ECO:0000313" key="6">
    <source>
        <dbReference type="Proteomes" id="UP000830375"/>
    </source>
</evidence>
<proteinExistence type="predicted"/>
<gene>
    <name evidence="5" type="ORF">H4Q32_029185</name>
</gene>